<gene>
    <name evidence="1" type="ORF">IV203_037044</name>
</gene>
<sequence length="128" mass="14657">MDSEKSSNWVKLKSLVTSIETLSKQPDNIDSELFLLTYNTTMDINSEHLFDLVIESRLMEMTREERRGKSTGGFVPVDQNMTVVLFSDLVSRYATEEEETQVIAILLPKFPVQEKSILSSSEKHAWIL</sequence>
<reference evidence="1" key="1">
    <citation type="journal article" date="2021" name="Sci. Rep.">
        <title>Diploid genomic architecture of Nitzschia inconspicua, an elite biomass production diatom.</title>
        <authorList>
            <person name="Oliver A."/>
            <person name="Podell S."/>
            <person name="Pinowska A."/>
            <person name="Traller J.C."/>
            <person name="Smith S.R."/>
            <person name="McClure R."/>
            <person name="Beliaev A."/>
            <person name="Bohutskyi P."/>
            <person name="Hill E.A."/>
            <person name="Rabines A."/>
            <person name="Zheng H."/>
            <person name="Allen L.Z."/>
            <person name="Kuo A."/>
            <person name="Grigoriev I.V."/>
            <person name="Allen A.E."/>
            <person name="Hazlebeck D."/>
            <person name="Allen E.E."/>
        </authorList>
    </citation>
    <scope>NUCLEOTIDE SEQUENCE</scope>
    <source>
        <strain evidence="1">Hildebrandi</strain>
    </source>
</reference>
<comment type="caution">
    <text evidence="1">The sequence shown here is derived from an EMBL/GenBank/DDBJ whole genome shotgun (WGS) entry which is preliminary data.</text>
</comment>
<protein>
    <submittedName>
        <fullName evidence="1">Uncharacterized protein</fullName>
    </submittedName>
</protein>
<organism evidence="1 2">
    <name type="scientific">Nitzschia inconspicua</name>
    <dbReference type="NCBI Taxonomy" id="303405"/>
    <lineage>
        <taxon>Eukaryota</taxon>
        <taxon>Sar</taxon>
        <taxon>Stramenopiles</taxon>
        <taxon>Ochrophyta</taxon>
        <taxon>Bacillariophyta</taxon>
        <taxon>Bacillariophyceae</taxon>
        <taxon>Bacillariophycidae</taxon>
        <taxon>Bacillariales</taxon>
        <taxon>Bacillariaceae</taxon>
        <taxon>Nitzschia</taxon>
    </lineage>
</organism>
<accession>A0A9K3LLD4</accession>
<evidence type="ECO:0000313" key="1">
    <source>
        <dbReference type="EMBL" id="KAG7363843.1"/>
    </source>
</evidence>
<proteinExistence type="predicted"/>
<evidence type="ECO:0000313" key="2">
    <source>
        <dbReference type="Proteomes" id="UP000693970"/>
    </source>
</evidence>
<dbReference type="Proteomes" id="UP000693970">
    <property type="component" value="Unassembled WGS sequence"/>
</dbReference>
<dbReference type="EMBL" id="JAGRRH010000009">
    <property type="protein sequence ID" value="KAG7363843.1"/>
    <property type="molecule type" value="Genomic_DNA"/>
</dbReference>
<name>A0A9K3LLD4_9STRA</name>
<keyword evidence="2" id="KW-1185">Reference proteome</keyword>
<reference evidence="1" key="2">
    <citation type="submission" date="2021-04" db="EMBL/GenBank/DDBJ databases">
        <authorList>
            <person name="Podell S."/>
        </authorList>
    </citation>
    <scope>NUCLEOTIDE SEQUENCE</scope>
    <source>
        <strain evidence="1">Hildebrandi</strain>
    </source>
</reference>
<dbReference type="AlphaFoldDB" id="A0A9K3LLD4"/>